<dbReference type="Proteomes" id="UP000198309">
    <property type="component" value="Unassembled WGS sequence"/>
</dbReference>
<keyword evidence="4" id="KW-1185">Reference proteome</keyword>
<dbReference type="EMBL" id="FNEC01000015">
    <property type="protein sequence ID" value="SDJ34493.1"/>
    <property type="molecule type" value="Genomic_DNA"/>
</dbReference>
<reference evidence="2 5" key="1">
    <citation type="submission" date="2016-10" db="EMBL/GenBank/DDBJ databases">
        <authorList>
            <person name="de Groot N.N."/>
        </authorList>
    </citation>
    <scope>NUCLEOTIDE SEQUENCE [LARGE SCALE GENOMIC DNA]</scope>
    <source>
        <strain evidence="2 5">CCM 7361</strain>
    </source>
</reference>
<sequence>MSASIRYPKLVRELAAIVLIKLALLLAIKAIWFAHPTLPVEGERQVSAHLLGTPAPTSTPAKESP</sequence>
<feature type="transmembrane region" description="Helical" evidence="1">
    <location>
        <begin position="14"/>
        <end position="34"/>
    </location>
</feature>
<keyword evidence="1" id="KW-0472">Membrane</keyword>
<keyword evidence="1" id="KW-0812">Transmembrane</keyword>
<evidence type="ECO:0000313" key="3">
    <source>
        <dbReference type="EMBL" id="SNT14118.1"/>
    </source>
</evidence>
<dbReference type="RefSeq" id="WP_244160937.1">
    <property type="nucleotide sequence ID" value="NZ_FNEC01000015.1"/>
</dbReference>
<dbReference type="AlphaFoldDB" id="A0A239K8Q2"/>
<accession>A0A239K8Q2</accession>
<dbReference type="EMBL" id="FZPC01000015">
    <property type="protein sequence ID" value="SNT14118.1"/>
    <property type="molecule type" value="Genomic_DNA"/>
</dbReference>
<proteinExistence type="predicted"/>
<organism evidence="2 5">
    <name type="scientific">Pseudomonas delhiensis</name>
    <dbReference type="NCBI Taxonomy" id="366289"/>
    <lineage>
        <taxon>Bacteria</taxon>
        <taxon>Pseudomonadati</taxon>
        <taxon>Pseudomonadota</taxon>
        <taxon>Gammaproteobacteria</taxon>
        <taxon>Pseudomonadales</taxon>
        <taxon>Pseudomonadaceae</taxon>
        <taxon>Pseudomonas</taxon>
    </lineage>
</organism>
<evidence type="ECO:0000313" key="2">
    <source>
        <dbReference type="EMBL" id="SDJ34493.1"/>
    </source>
</evidence>
<evidence type="ECO:0000313" key="5">
    <source>
        <dbReference type="Proteomes" id="UP000199693"/>
    </source>
</evidence>
<dbReference type="InterPro" id="IPR054636">
    <property type="entry name" value="CydP"/>
</dbReference>
<name>A0A239K8Q2_9PSED</name>
<protein>
    <submittedName>
        <fullName evidence="2">Uncharacterized protein</fullName>
    </submittedName>
</protein>
<evidence type="ECO:0000313" key="4">
    <source>
        <dbReference type="Proteomes" id="UP000198309"/>
    </source>
</evidence>
<reference evidence="3 4" key="2">
    <citation type="submission" date="2017-06" db="EMBL/GenBank/DDBJ databases">
        <authorList>
            <person name="Varghese N."/>
            <person name="Submissions S."/>
        </authorList>
    </citation>
    <scope>NUCLEOTIDE SEQUENCE [LARGE SCALE GENOMIC DNA]</scope>
    <source>
        <strain evidence="3 4">RLD-1</strain>
    </source>
</reference>
<keyword evidence="1" id="KW-1133">Transmembrane helix</keyword>
<dbReference type="NCBIfam" id="NF045611">
    <property type="entry name" value="small_CydP"/>
    <property type="match status" value="1"/>
</dbReference>
<dbReference type="Proteomes" id="UP000199693">
    <property type="component" value="Unassembled WGS sequence"/>
</dbReference>
<evidence type="ECO:0000256" key="1">
    <source>
        <dbReference type="SAM" id="Phobius"/>
    </source>
</evidence>
<gene>
    <name evidence="2" type="ORF">SAMN05216189_1015123</name>
    <name evidence="3" type="ORF">SAMN06295949_11516</name>
</gene>